<proteinExistence type="predicted"/>
<dbReference type="InterPro" id="IPR002931">
    <property type="entry name" value="Transglutaminase-like"/>
</dbReference>
<dbReference type="eggNOG" id="COG1305">
    <property type="taxonomic scope" value="Bacteria"/>
</dbReference>
<dbReference type="AlphaFoldDB" id="B3E3V7"/>
<name>B3E3V7_TRIL1</name>
<dbReference type="EMBL" id="CP001089">
    <property type="protein sequence ID" value="ACD94371.1"/>
    <property type="molecule type" value="Genomic_DNA"/>
</dbReference>
<feature type="region of interest" description="Disordered" evidence="1">
    <location>
        <begin position="267"/>
        <end position="288"/>
    </location>
</feature>
<dbReference type="Proteomes" id="UP000002420">
    <property type="component" value="Chromosome"/>
</dbReference>
<dbReference type="KEGG" id="glo:Glov_0645"/>
<dbReference type="HOGENOM" id="CLU_008973_1_0_7"/>
<evidence type="ECO:0000313" key="4">
    <source>
        <dbReference type="Proteomes" id="UP000002420"/>
    </source>
</evidence>
<dbReference type="OrthoDB" id="9804872at2"/>
<feature type="domain" description="Transglutaminase-like" evidence="2">
    <location>
        <begin position="177"/>
        <end position="243"/>
    </location>
</feature>
<reference evidence="3 4" key="1">
    <citation type="submission" date="2008-05" db="EMBL/GenBank/DDBJ databases">
        <title>Complete sequence of chromosome of Geobacter lovleyi SZ.</title>
        <authorList>
            <consortium name="US DOE Joint Genome Institute"/>
            <person name="Lucas S."/>
            <person name="Copeland A."/>
            <person name="Lapidus A."/>
            <person name="Glavina del Rio T."/>
            <person name="Dalin E."/>
            <person name="Tice H."/>
            <person name="Bruce D."/>
            <person name="Goodwin L."/>
            <person name="Pitluck S."/>
            <person name="Chertkov O."/>
            <person name="Meincke L."/>
            <person name="Brettin T."/>
            <person name="Detter J.C."/>
            <person name="Han C."/>
            <person name="Tapia R."/>
            <person name="Kuske C.R."/>
            <person name="Schmutz J."/>
            <person name="Larimer F."/>
            <person name="Land M."/>
            <person name="Hauser L."/>
            <person name="Kyrpides N."/>
            <person name="Mikhailova N."/>
            <person name="Sung Y."/>
            <person name="Fletcher K.E."/>
            <person name="Ritalahti K.M."/>
            <person name="Loeffler F.E."/>
            <person name="Richardson P."/>
        </authorList>
    </citation>
    <scope>NUCLEOTIDE SEQUENCE [LARGE SCALE GENOMIC DNA]</scope>
    <source>
        <strain evidence="4">ATCC BAA-1151 / DSM 17278 / SZ</strain>
    </source>
</reference>
<evidence type="ECO:0000259" key="2">
    <source>
        <dbReference type="SMART" id="SM00460"/>
    </source>
</evidence>
<dbReference type="PANTHER" id="PTHR33490:SF6">
    <property type="entry name" value="SLL1049 PROTEIN"/>
    <property type="match status" value="1"/>
</dbReference>
<feature type="compositionally biased region" description="Polar residues" evidence="1">
    <location>
        <begin position="277"/>
        <end position="288"/>
    </location>
</feature>
<organism evidence="3 4">
    <name type="scientific">Trichlorobacter lovleyi (strain ATCC BAA-1151 / DSM 17278 / SZ)</name>
    <name type="common">Geobacter lovleyi</name>
    <dbReference type="NCBI Taxonomy" id="398767"/>
    <lineage>
        <taxon>Bacteria</taxon>
        <taxon>Pseudomonadati</taxon>
        <taxon>Thermodesulfobacteriota</taxon>
        <taxon>Desulfuromonadia</taxon>
        <taxon>Geobacterales</taxon>
        <taxon>Geobacteraceae</taxon>
        <taxon>Trichlorobacter</taxon>
    </lineage>
</organism>
<dbReference type="STRING" id="398767.Glov_0645"/>
<gene>
    <name evidence="3" type="ordered locus">Glov_0645</name>
</gene>
<dbReference type="InterPro" id="IPR013589">
    <property type="entry name" value="Bac_transglu_N"/>
</dbReference>
<accession>B3E3V7</accession>
<dbReference type="SMART" id="SM00460">
    <property type="entry name" value="TGc"/>
    <property type="match status" value="1"/>
</dbReference>
<dbReference type="RefSeq" id="WP_012468727.1">
    <property type="nucleotide sequence ID" value="NC_010814.1"/>
</dbReference>
<protein>
    <submittedName>
        <fullName evidence="3">Transglutaminase domain protein</fullName>
    </submittedName>
</protein>
<evidence type="ECO:0000256" key="1">
    <source>
        <dbReference type="SAM" id="MobiDB-lite"/>
    </source>
</evidence>
<dbReference type="PANTHER" id="PTHR33490">
    <property type="entry name" value="BLR5614 PROTEIN-RELATED"/>
    <property type="match status" value="1"/>
</dbReference>
<keyword evidence="4" id="KW-1185">Reference proteome</keyword>
<dbReference type="InterPro" id="IPR038765">
    <property type="entry name" value="Papain-like_cys_pep_sf"/>
</dbReference>
<dbReference type="SUPFAM" id="SSF54001">
    <property type="entry name" value="Cysteine proteinases"/>
    <property type="match status" value="1"/>
</dbReference>
<dbReference type="Pfam" id="PF01841">
    <property type="entry name" value="Transglut_core"/>
    <property type="match status" value="1"/>
</dbReference>
<dbReference type="Pfam" id="PF08379">
    <property type="entry name" value="Bact_transglu_N"/>
    <property type="match status" value="1"/>
</dbReference>
<sequence>MRYLIEHETILDYPTPVREHHLELRLTPRQDAGQRLISHRIELEPAAERHSYQDYFGNGVDYFCVTAPHTCLITRLTAEVETLRENPFDFEPVPAHQQKEWYARELRQTPALYDYLLHRSSLTPAVMKLAAELDCALPRYEAEQLPLNSLLELMAWIPKVLAYESGSTAVHNDLLDAVRHRAGVCQDFAHLFITVARSWHLPSRYVVGYMDPGILAEGELIATHAWAEVLVPGGGWIGFDPVHNLLANDRYVAVAVGRDSYDAAPQRGSFKGGNAGTHPQVNLTITNQ</sequence>
<dbReference type="Gene3D" id="3.10.620.30">
    <property type="match status" value="1"/>
</dbReference>
<evidence type="ECO:0000313" key="3">
    <source>
        <dbReference type="EMBL" id="ACD94371.1"/>
    </source>
</evidence>